<name>A0ABR9LSW9_9ACTN</name>
<dbReference type="Pfam" id="PF01494">
    <property type="entry name" value="FAD_binding_3"/>
    <property type="match status" value="1"/>
</dbReference>
<dbReference type="InterPro" id="IPR036188">
    <property type="entry name" value="FAD/NAD-bd_sf"/>
</dbReference>
<comment type="cofactor">
    <cofactor evidence="1">
        <name>FAD</name>
        <dbReference type="ChEBI" id="CHEBI:57692"/>
    </cofactor>
</comment>
<dbReference type="InterPro" id="IPR050641">
    <property type="entry name" value="RIFMO-like"/>
</dbReference>
<dbReference type="Proteomes" id="UP000633509">
    <property type="component" value="Unassembled WGS sequence"/>
</dbReference>
<dbReference type="PANTHER" id="PTHR43004">
    <property type="entry name" value="TRK SYSTEM POTASSIUM UPTAKE PROTEIN"/>
    <property type="match status" value="1"/>
</dbReference>
<keyword evidence="6" id="KW-1185">Reference proteome</keyword>
<evidence type="ECO:0000313" key="5">
    <source>
        <dbReference type="EMBL" id="MBE1583759.1"/>
    </source>
</evidence>
<evidence type="ECO:0000259" key="4">
    <source>
        <dbReference type="Pfam" id="PF01494"/>
    </source>
</evidence>
<protein>
    <submittedName>
        <fullName evidence="5">2-polyprenyl-6-methoxyphenol hydroxylase-like FAD-dependent oxidoreductase</fullName>
    </submittedName>
</protein>
<dbReference type="PANTHER" id="PTHR43004:SF19">
    <property type="entry name" value="BINDING MONOOXYGENASE, PUTATIVE (JCVI)-RELATED"/>
    <property type="match status" value="1"/>
</dbReference>
<evidence type="ECO:0000256" key="2">
    <source>
        <dbReference type="ARBA" id="ARBA00022630"/>
    </source>
</evidence>
<evidence type="ECO:0000256" key="1">
    <source>
        <dbReference type="ARBA" id="ARBA00001974"/>
    </source>
</evidence>
<dbReference type="InterPro" id="IPR002938">
    <property type="entry name" value="FAD-bd"/>
</dbReference>
<feature type="domain" description="FAD-binding" evidence="4">
    <location>
        <begin position="27"/>
        <end position="158"/>
    </location>
</feature>
<comment type="caution">
    <text evidence="5">The sequence shown here is derived from an EMBL/GenBank/DDBJ whole genome shotgun (WGS) entry which is preliminary data.</text>
</comment>
<keyword evidence="2" id="KW-0285">Flavoprotein</keyword>
<evidence type="ECO:0000313" key="6">
    <source>
        <dbReference type="Proteomes" id="UP000633509"/>
    </source>
</evidence>
<sequence>MTADVDLAGAPDRALAHITPSRHGLLFMAPMPGGKWRLIISVRSPGGQRPDPPTLSEVQAHLRRRGLPRATVTTVHKSAGVLLHHGLADDFGRGSVALAGDAAHVHSPAGGMGMNTGIQDAYDLAATLAAVHGGADAYAMLAGYRRRRMAAARQVVGFTDRLMRLVSLDTRAVHVVRTAAFALAGLVPPLGRRAALMVSCVTRTPARTGAPRLPSP</sequence>
<keyword evidence="3" id="KW-0274">FAD</keyword>
<reference evidence="5 6" key="1">
    <citation type="submission" date="2020-10" db="EMBL/GenBank/DDBJ databases">
        <title>Sequencing the genomes of 1000 actinobacteria strains.</title>
        <authorList>
            <person name="Klenk H.-P."/>
        </authorList>
    </citation>
    <scope>NUCLEOTIDE SEQUENCE [LARGE SCALE GENOMIC DNA]</scope>
    <source>
        <strain evidence="5 6">DSM 43173</strain>
    </source>
</reference>
<accession>A0ABR9LSW9</accession>
<dbReference type="Gene3D" id="3.30.70.2450">
    <property type="match status" value="1"/>
</dbReference>
<dbReference type="PRINTS" id="PR00420">
    <property type="entry name" value="RNGMNOXGNASE"/>
</dbReference>
<gene>
    <name evidence="5" type="ORF">H4W80_002017</name>
</gene>
<dbReference type="EMBL" id="JADBEK010000001">
    <property type="protein sequence ID" value="MBE1583759.1"/>
    <property type="molecule type" value="Genomic_DNA"/>
</dbReference>
<dbReference type="Gene3D" id="3.50.50.60">
    <property type="entry name" value="FAD/NAD(P)-binding domain"/>
    <property type="match status" value="1"/>
</dbReference>
<proteinExistence type="predicted"/>
<organism evidence="5 6">
    <name type="scientific">Nonomuraea angiospora</name>
    <dbReference type="NCBI Taxonomy" id="46172"/>
    <lineage>
        <taxon>Bacteria</taxon>
        <taxon>Bacillati</taxon>
        <taxon>Actinomycetota</taxon>
        <taxon>Actinomycetes</taxon>
        <taxon>Streptosporangiales</taxon>
        <taxon>Streptosporangiaceae</taxon>
        <taxon>Nonomuraea</taxon>
    </lineage>
</organism>
<evidence type="ECO:0000256" key="3">
    <source>
        <dbReference type="ARBA" id="ARBA00022827"/>
    </source>
</evidence>
<dbReference type="RefSeq" id="WP_264085972.1">
    <property type="nucleotide sequence ID" value="NZ_JADBEK010000001.1"/>
</dbReference>
<dbReference type="SUPFAM" id="SSF51905">
    <property type="entry name" value="FAD/NAD(P)-binding domain"/>
    <property type="match status" value="1"/>
</dbReference>